<dbReference type="Proteomes" id="UP001057452">
    <property type="component" value="Chromosome 15"/>
</dbReference>
<name>A0ACB9VX12_CHAAC</name>
<protein>
    <submittedName>
        <fullName evidence="1">Uncharacterized protein</fullName>
    </submittedName>
</protein>
<sequence>MSCSLLEFCRLQELKTVRDYLFQSQKDEPVEEKNQTENDVSWETSEWESAWDSGENKEEETTSATKVEEEPTEQRAPWLQDCVVSLSPCSDLLVVAREQKAVFLSAKWRTDDGGREEMTLAVSWTGTLSTDEGECVSSSICIPLASQKRSSTGRPDWTCVVVGFTSGYVRFYTENGVLLLAQLLHEDPVLRLKCRTYEIPRHPGVTEQHEELSILYPASMVTIDGFSLFQSLRACKNQVARAAAAGSDVIQPPPLAYKKWGLQDMDAIVDHCSVGVMTLCVFDQMKNASILGGFHASVKGNPPAMSQYVTVGGGPYTGFYYAVEGSSQPLLSHVALAVASKLTSALFSAASGWLGWNKHKNEEEAVQKQKPKVEPATPLTIRFGLPDSRRHGESICLSPCNTLAGVTDDFGRVSLLDLARGVAIRMWKGYRDAQLDGCRRHALFLVIYAPRRGILEVWGMQHGPRVGAFTVGKHCRLLYAGYRLMGVNSVTSKGWQLHTQQVCLLDPITGALRTSTSPSTWPQVGAERWSPILESEAKSALLDIKHPAIKKQALESLLSNKNAPQQDPDEVDPALQQLCSSQLKLLQLYSDIQQLHSAADTENCPGNEESLEGLEEELSRVGPTLQRYAQLTTRPSVSFAQDSPNSLLPAQAFLSQMECTEGEELRVIRSSETQWNQLGNFMFWGCLCGKSPLHKMCDTLQQAGISPQQLLSLLLSVWLQREKEVLQKPEETVKNLHTLLIVLSNMKGAVEDSWDPQSISPWWQQLVSQAGLTASFSQSGRQCPLSWSSGWCVRQLEDVLVLQTLLLVPPPQGATGGAAPQCSIKTLLEGGTGGIADSISKWVFRHNLAPERLKEILQKKEEADEKLEQKSGEGKEPEEGNQEDTDRTAELLVAVCQRFPHSLSPDLLSAHCCWEYVVQWNKDPEEGQYLWCAVEHLKLVSSPHIQLGISAMMWSTFIVKRFSAAAYLMEKVGKAPKDRLCRRDVGMGDKAVTSFLGCCVQLLQILMEADSAVEEVSAPELSMEEAWCGAEGPASLAEMALEQRGVHYPLVQHHCLVASLLHAAMTFSLKVKPLSLFDSKGKNAFFRDLTTIQLMPSGDMDPGLVSIRQEFLLRVLTAWVQAINDPSIPASGNTSPSPPLERPQG</sequence>
<keyword evidence="2" id="KW-1185">Reference proteome</keyword>
<evidence type="ECO:0000313" key="1">
    <source>
        <dbReference type="EMBL" id="KAI4804387.1"/>
    </source>
</evidence>
<accession>A0ACB9VX12</accession>
<dbReference type="EMBL" id="CM043799">
    <property type="protein sequence ID" value="KAI4804387.1"/>
    <property type="molecule type" value="Genomic_DNA"/>
</dbReference>
<organism evidence="1 2">
    <name type="scientific">Chaenocephalus aceratus</name>
    <name type="common">Blackfin icefish</name>
    <name type="synonym">Chaenichthys aceratus</name>
    <dbReference type="NCBI Taxonomy" id="36190"/>
    <lineage>
        <taxon>Eukaryota</taxon>
        <taxon>Metazoa</taxon>
        <taxon>Chordata</taxon>
        <taxon>Craniata</taxon>
        <taxon>Vertebrata</taxon>
        <taxon>Euteleostomi</taxon>
        <taxon>Actinopterygii</taxon>
        <taxon>Neopterygii</taxon>
        <taxon>Teleostei</taxon>
        <taxon>Neoteleostei</taxon>
        <taxon>Acanthomorphata</taxon>
        <taxon>Eupercaria</taxon>
        <taxon>Perciformes</taxon>
        <taxon>Notothenioidei</taxon>
        <taxon>Channichthyidae</taxon>
        <taxon>Chaenocephalus</taxon>
    </lineage>
</organism>
<comment type="caution">
    <text evidence="1">The sequence shown here is derived from an EMBL/GenBank/DDBJ whole genome shotgun (WGS) entry which is preliminary data.</text>
</comment>
<gene>
    <name evidence="1" type="ORF">KUCAC02_026017</name>
</gene>
<evidence type="ECO:0000313" key="2">
    <source>
        <dbReference type="Proteomes" id="UP001057452"/>
    </source>
</evidence>
<reference evidence="1" key="1">
    <citation type="submission" date="2022-05" db="EMBL/GenBank/DDBJ databases">
        <title>Chromosome-level genome of Chaenocephalus aceratus.</title>
        <authorList>
            <person name="Park H."/>
        </authorList>
    </citation>
    <scope>NUCLEOTIDE SEQUENCE</scope>
    <source>
        <strain evidence="1">KU_202001</strain>
    </source>
</reference>
<proteinExistence type="predicted"/>